<comment type="similarity">
    <text evidence="7">Belongs to the glycosyltransferase group 1 family.</text>
</comment>
<evidence type="ECO:0000256" key="4">
    <source>
        <dbReference type="ARBA" id="ARBA00022679"/>
    </source>
</evidence>
<evidence type="ECO:0000313" key="9">
    <source>
        <dbReference type="EMBL" id="MEC5385578.1"/>
    </source>
</evidence>
<sequence>MKRALYSLLWFCGMPLVLGRLLWRARRQPEYLAHLGERFGRVTPPAGPCIWLHAVSVGETRAAQPLIKTLLSTYPEHRILVTHMTPTGRATGKELFGKESRIQQAWLPYDLPWLARRFLRSVRPACGIIMETEVWPNLMRQAQVADVPMLLANARLSARSAKGYARLGGLAREAFAAFRLIAAQSAADAERLCQLAGPAGQGSVSVTGNIKYDVEISPALQALGASFRQLAGQRPVMIATSTREGEEALLFEAFARQAPAEVLLVLVPRHPQRFDDVAALAQRSGLSLQRRSDNAPIAAHTRVWLGDSMGEMAAYYAMADVSLIGGSWLPFGSQNLIESCAAGVPVMIGPSSFNFTEAAEKAIEAGAALRCADAAGGIAAALALLANTTRREAMGQAGLAFCKQHGGASARLMQLVRQLLPGTA</sequence>
<comment type="function">
    <text evidence="7">Involved in lipopolysaccharide (LPS) biosynthesis. Catalyzes the transfer of 3-deoxy-D-manno-octulosonate (Kdo) residue(s) from CMP-Kdo to lipid IV(A), the tetraacyldisaccharide-1,4'-bisphosphate precursor of lipid A.</text>
</comment>
<dbReference type="RefSeq" id="WP_327598530.1">
    <property type="nucleotide sequence ID" value="NZ_JAYXHS010000001.1"/>
</dbReference>
<evidence type="ECO:0000256" key="1">
    <source>
        <dbReference type="ARBA" id="ARBA00004713"/>
    </source>
</evidence>
<keyword evidence="7" id="KW-0472">Membrane</keyword>
<evidence type="ECO:0000256" key="3">
    <source>
        <dbReference type="ARBA" id="ARBA00019077"/>
    </source>
</evidence>
<dbReference type="Gene3D" id="3.40.50.11720">
    <property type="entry name" value="3-Deoxy-D-manno-octulosonic-acid transferase, N-terminal domain"/>
    <property type="match status" value="1"/>
</dbReference>
<comment type="caution">
    <text evidence="9">The sequence shown here is derived from an EMBL/GenBank/DDBJ whole genome shotgun (WGS) entry which is preliminary data.</text>
</comment>
<dbReference type="InterPro" id="IPR039901">
    <property type="entry name" value="Kdotransferase"/>
</dbReference>
<evidence type="ECO:0000313" key="10">
    <source>
        <dbReference type="Proteomes" id="UP001331561"/>
    </source>
</evidence>
<keyword evidence="10" id="KW-1185">Reference proteome</keyword>
<organism evidence="9 10">
    <name type="scientific">Uliginosibacterium silvisoli</name>
    <dbReference type="NCBI Taxonomy" id="3114758"/>
    <lineage>
        <taxon>Bacteria</taxon>
        <taxon>Pseudomonadati</taxon>
        <taxon>Pseudomonadota</taxon>
        <taxon>Betaproteobacteria</taxon>
        <taxon>Rhodocyclales</taxon>
        <taxon>Zoogloeaceae</taxon>
        <taxon>Uliginosibacterium</taxon>
    </lineage>
</organism>
<feature type="domain" description="3-deoxy-D-manno-octulosonic-acid transferase N-terminal" evidence="8">
    <location>
        <begin position="34"/>
        <end position="214"/>
    </location>
</feature>
<keyword evidence="9" id="KW-0328">Glycosyltransferase</keyword>
<protein>
    <recommendedName>
        <fullName evidence="3 7">3-deoxy-D-manno-octulosonic acid transferase</fullName>
        <shortName evidence="7">Kdo transferase</shortName>
        <ecNumber evidence="2 7">2.4.99.12</ecNumber>
    </recommendedName>
    <alternativeName>
        <fullName evidence="5 7">Lipid IV(A) 3-deoxy-D-manno-octulosonic acid transferase</fullName>
    </alternativeName>
</protein>
<evidence type="ECO:0000256" key="5">
    <source>
        <dbReference type="ARBA" id="ARBA00031445"/>
    </source>
</evidence>
<gene>
    <name evidence="9" type="primary">waaA</name>
    <name evidence="9" type="ORF">VVD49_07570</name>
</gene>
<comment type="pathway">
    <text evidence="1 7">Bacterial outer membrane biogenesis; LPS core biosynthesis.</text>
</comment>
<name>A0ABU6K0W3_9RHOO</name>
<dbReference type="GO" id="GO:0043842">
    <property type="term" value="F:Kdo transferase activity"/>
    <property type="evidence" value="ECO:0007669"/>
    <property type="project" value="UniProtKB-EC"/>
</dbReference>
<evidence type="ECO:0000256" key="7">
    <source>
        <dbReference type="RuleBase" id="RU365103"/>
    </source>
</evidence>
<comment type="catalytic activity">
    <reaction evidence="6 7">
        <text>lipid IVA (E. coli) + CMP-3-deoxy-beta-D-manno-octulosonate = alpha-Kdo-(2-&gt;6)-lipid IVA (E. coli) + CMP + H(+)</text>
        <dbReference type="Rhea" id="RHEA:28066"/>
        <dbReference type="ChEBI" id="CHEBI:15378"/>
        <dbReference type="ChEBI" id="CHEBI:58603"/>
        <dbReference type="ChEBI" id="CHEBI:60364"/>
        <dbReference type="ChEBI" id="CHEBI:60377"/>
        <dbReference type="ChEBI" id="CHEBI:85987"/>
        <dbReference type="EC" id="2.4.99.12"/>
    </reaction>
</comment>
<dbReference type="PANTHER" id="PTHR42755">
    <property type="entry name" value="3-DEOXY-MANNO-OCTULOSONATE CYTIDYLYLTRANSFERASE"/>
    <property type="match status" value="1"/>
</dbReference>
<comment type="subcellular location">
    <subcellularLocation>
        <location evidence="7">Cell membrane</location>
    </subcellularLocation>
</comment>
<evidence type="ECO:0000256" key="6">
    <source>
        <dbReference type="ARBA" id="ARBA00049183"/>
    </source>
</evidence>
<reference evidence="9 10" key="1">
    <citation type="submission" date="2024-01" db="EMBL/GenBank/DDBJ databases">
        <title>Uliginosibacterium soil sp. nov.</title>
        <authorList>
            <person name="Lv Y."/>
        </authorList>
    </citation>
    <scope>NUCLEOTIDE SEQUENCE [LARGE SCALE GENOMIC DNA]</scope>
    <source>
        <strain evidence="9 10">H3</strain>
    </source>
</reference>
<dbReference type="Proteomes" id="UP001331561">
    <property type="component" value="Unassembled WGS sequence"/>
</dbReference>
<dbReference type="Gene3D" id="3.40.50.2000">
    <property type="entry name" value="Glycogen Phosphorylase B"/>
    <property type="match status" value="1"/>
</dbReference>
<dbReference type="InterPro" id="IPR038107">
    <property type="entry name" value="Glycos_transf_N_sf"/>
</dbReference>
<evidence type="ECO:0000256" key="2">
    <source>
        <dbReference type="ARBA" id="ARBA00012621"/>
    </source>
</evidence>
<proteinExistence type="inferred from homology"/>
<accession>A0ABU6K0W3</accession>
<dbReference type="SUPFAM" id="SSF53756">
    <property type="entry name" value="UDP-Glycosyltransferase/glycogen phosphorylase"/>
    <property type="match status" value="1"/>
</dbReference>
<dbReference type="EMBL" id="JAYXHS010000001">
    <property type="protein sequence ID" value="MEC5385578.1"/>
    <property type="molecule type" value="Genomic_DNA"/>
</dbReference>
<dbReference type="Pfam" id="PF04413">
    <property type="entry name" value="Glycos_transf_N"/>
    <property type="match status" value="1"/>
</dbReference>
<evidence type="ECO:0000259" key="8">
    <source>
        <dbReference type="Pfam" id="PF04413"/>
    </source>
</evidence>
<dbReference type="InterPro" id="IPR007507">
    <property type="entry name" value="Glycos_transf_N"/>
</dbReference>
<keyword evidence="4 7" id="KW-0808">Transferase</keyword>
<keyword evidence="7" id="KW-1003">Cell membrane</keyword>
<dbReference type="NCBIfam" id="NF004386">
    <property type="entry name" value="PRK05749.1-2"/>
    <property type="match status" value="1"/>
</dbReference>
<dbReference type="PANTHER" id="PTHR42755:SF1">
    <property type="entry name" value="3-DEOXY-D-MANNO-OCTULOSONIC ACID TRANSFERASE, MITOCHONDRIAL-RELATED"/>
    <property type="match status" value="1"/>
</dbReference>
<dbReference type="EC" id="2.4.99.12" evidence="2 7"/>
<keyword evidence="7" id="KW-0448">Lipopolysaccharide biosynthesis</keyword>